<dbReference type="Pfam" id="PF09977">
    <property type="entry name" value="Tad_C"/>
    <property type="match status" value="1"/>
</dbReference>
<keyword evidence="1" id="KW-1133">Transmembrane helix</keyword>
<feature type="domain" description="DUF2134" evidence="2">
    <location>
        <begin position="98"/>
        <end position="166"/>
    </location>
</feature>
<keyword evidence="1" id="KW-0812">Transmembrane</keyword>
<protein>
    <recommendedName>
        <fullName evidence="6">Flp pilus-assembly TadG-like N-terminal domain-containing protein</fullName>
    </recommendedName>
</protein>
<evidence type="ECO:0008006" key="6">
    <source>
        <dbReference type="Google" id="ProtNLM"/>
    </source>
</evidence>
<dbReference type="InterPro" id="IPR028087">
    <property type="entry name" value="Tad_N"/>
</dbReference>
<reference evidence="4 5" key="1">
    <citation type="submission" date="2019-08" db="EMBL/GenBank/DDBJ databases">
        <title>Deep-cultivation of Planctomycetes and their phenomic and genomic characterization uncovers novel biology.</title>
        <authorList>
            <person name="Wiegand S."/>
            <person name="Jogler M."/>
            <person name="Boedeker C."/>
            <person name="Pinto D."/>
            <person name="Vollmers J."/>
            <person name="Rivas-Marin E."/>
            <person name="Kohn T."/>
            <person name="Peeters S.H."/>
            <person name="Heuer A."/>
            <person name="Rast P."/>
            <person name="Oberbeckmann S."/>
            <person name="Bunk B."/>
            <person name="Jeske O."/>
            <person name="Meyerdierks A."/>
            <person name="Storesund J.E."/>
            <person name="Kallscheuer N."/>
            <person name="Luecker S."/>
            <person name="Lage O.M."/>
            <person name="Pohl T."/>
            <person name="Merkel B.J."/>
            <person name="Hornburger P."/>
            <person name="Mueller R.-W."/>
            <person name="Bruemmer F."/>
            <person name="Labrenz M."/>
            <person name="Spormann A.M."/>
            <person name="Op den Camp H."/>
            <person name="Overmann J."/>
            <person name="Amann R."/>
            <person name="Jetten M.S.M."/>
            <person name="Mascher T."/>
            <person name="Medema M.H."/>
            <person name="Devos D.P."/>
            <person name="Kaster A.-K."/>
            <person name="Ovreas L."/>
            <person name="Rohde M."/>
            <person name="Galperin M.Y."/>
            <person name="Jogler C."/>
        </authorList>
    </citation>
    <scope>NUCLEOTIDE SEQUENCE [LARGE SCALE GENOMIC DNA]</scope>
    <source>
        <strain evidence="4 5">DSM 8797</strain>
    </source>
</reference>
<evidence type="ECO:0000313" key="5">
    <source>
        <dbReference type="Proteomes" id="UP000322887"/>
    </source>
</evidence>
<keyword evidence="1" id="KW-0472">Membrane</keyword>
<organism evidence="4 5">
    <name type="scientific">Gimesia maris</name>
    <dbReference type="NCBI Taxonomy" id="122"/>
    <lineage>
        <taxon>Bacteria</taxon>
        <taxon>Pseudomonadati</taxon>
        <taxon>Planctomycetota</taxon>
        <taxon>Planctomycetia</taxon>
        <taxon>Planctomycetales</taxon>
        <taxon>Planctomycetaceae</taxon>
        <taxon>Gimesia</taxon>
    </lineage>
</organism>
<feature type="transmembrane region" description="Helical" evidence="1">
    <location>
        <begin position="21"/>
        <end position="46"/>
    </location>
</feature>
<name>A0ABX5YQU2_9PLAN</name>
<dbReference type="EMBL" id="CP042910">
    <property type="protein sequence ID" value="QEG17960.1"/>
    <property type="molecule type" value="Genomic_DNA"/>
</dbReference>
<feature type="domain" description="Putative Flp pilus-assembly TadG-like N-terminal" evidence="3">
    <location>
        <begin position="20"/>
        <end position="67"/>
    </location>
</feature>
<proteinExistence type="predicted"/>
<evidence type="ECO:0000259" key="2">
    <source>
        <dbReference type="Pfam" id="PF09977"/>
    </source>
</evidence>
<dbReference type="InterPro" id="IPR018705">
    <property type="entry name" value="DUF2134_membrane"/>
</dbReference>
<dbReference type="GeneID" id="98648338"/>
<dbReference type="Pfam" id="PF13400">
    <property type="entry name" value="Tad"/>
    <property type="match status" value="1"/>
</dbReference>
<dbReference type="RefSeq" id="WP_002646352.1">
    <property type="nucleotide sequence ID" value="NZ_CP042910.1"/>
</dbReference>
<gene>
    <name evidence="4" type="ORF">GmarT_38440</name>
</gene>
<evidence type="ECO:0000256" key="1">
    <source>
        <dbReference type="SAM" id="Phobius"/>
    </source>
</evidence>
<evidence type="ECO:0000259" key="3">
    <source>
        <dbReference type="Pfam" id="PF13400"/>
    </source>
</evidence>
<evidence type="ECO:0000313" key="4">
    <source>
        <dbReference type="EMBL" id="QEG17960.1"/>
    </source>
</evidence>
<accession>A0ABX5YQU2</accession>
<sequence length="368" mass="40076">MPDRRYANQTGLKQQNHRRGAIAVFTAIMLVPLLGMVAFAVDYGYLLKKRADLQRAADAAVLAAVRDLIPDANGTQDLSKVRATLRQYADLNIGEIEGFQVLDSDIQIGRYNPESVYDNFTILDWGTFDTVRVTLRFDTQANSPVSLFFARLLGINESDLNATSTAILQKGSLLAPGVGVMPFTIPKAQWDSTEPGEVWTIYGDGRLEDNIGAEIPGNWGTCDIGKSYNSTSDIRDQIEVGLRQEDLDALAAEGRNDSTEYIDSARPLYLNGDPGISSGMKSAVMAAEGKTKLIPVYDSVMGNGSGVEFHVIGWAVCEVIDSHWGGDKNTYVKIKKSYTYDGFLRPNTDLRVTDGVVDGAFAAAALVQ</sequence>
<dbReference type="Proteomes" id="UP000322887">
    <property type="component" value="Chromosome"/>
</dbReference>
<keyword evidence="5" id="KW-1185">Reference proteome</keyword>